<keyword evidence="4" id="KW-0472">Membrane</keyword>
<accession>A0A9J7ENS1</accession>
<gene>
    <name evidence="6" type="primary">LOC111359905</name>
</gene>
<evidence type="ECO:0000256" key="1">
    <source>
        <dbReference type="ARBA" id="ARBA00009224"/>
    </source>
</evidence>
<keyword evidence="4" id="KW-1133">Transmembrane helix</keyword>
<dbReference type="GO" id="GO:0000266">
    <property type="term" value="P:mitochondrial fission"/>
    <property type="evidence" value="ECO:0007669"/>
    <property type="project" value="TreeGrafter"/>
</dbReference>
<dbReference type="GeneID" id="111359905"/>
<evidence type="ECO:0000256" key="2">
    <source>
        <dbReference type="ARBA" id="ARBA00017835"/>
    </source>
</evidence>
<name>A0A9J7ENS1_SPOLT</name>
<evidence type="ECO:0000313" key="5">
    <source>
        <dbReference type="Proteomes" id="UP000301870"/>
    </source>
</evidence>
<sequence length="153" mass="17566">MTESGETDIWRDTWVRYLGYANEVGESFRALVSYKIVRFSYVVAFAYTFADTGDKSYKMLKTDGRPKKVLIEAGDVLIWQTLASVIIPGFVINRLCTYSSMGLKRFTKISPMTRNWMAVGIGLSSIPFIVRPIDSGTTWFMDSTYRRWVKNEL</sequence>
<dbReference type="OrthoDB" id="424969at2759"/>
<keyword evidence="4" id="KW-0812">Transmembrane</keyword>
<dbReference type="Proteomes" id="UP000301870">
    <property type="component" value="Chromosome 30"/>
</dbReference>
<feature type="transmembrane region" description="Helical" evidence="4">
    <location>
        <begin position="76"/>
        <end position="96"/>
    </location>
</feature>
<dbReference type="AlphaFoldDB" id="A0A9J7ENS1"/>
<dbReference type="PANTHER" id="PTHR11001">
    <property type="entry name" value="MITOCHONDRIAL FISSION PROCESS PROTEIN 1"/>
    <property type="match status" value="1"/>
</dbReference>
<dbReference type="RefSeq" id="XP_022831362.1">
    <property type="nucleotide sequence ID" value="XM_022975594.1"/>
</dbReference>
<proteinExistence type="inferred from homology"/>
<comment type="similarity">
    <text evidence="1">Belongs to the MTFP1 family.</text>
</comment>
<evidence type="ECO:0000256" key="4">
    <source>
        <dbReference type="SAM" id="Phobius"/>
    </source>
</evidence>
<organism evidence="5 6">
    <name type="scientific">Spodoptera litura</name>
    <name type="common">Asian cotton leafworm</name>
    <dbReference type="NCBI Taxonomy" id="69820"/>
    <lineage>
        <taxon>Eukaryota</taxon>
        <taxon>Metazoa</taxon>
        <taxon>Ecdysozoa</taxon>
        <taxon>Arthropoda</taxon>
        <taxon>Hexapoda</taxon>
        <taxon>Insecta</taxon>
        <taxon>Pterygota</taxon>
        <taxon>Neoptera</taxon>
        <taxon>Endopterygota</taxon>
        <taxon>Lepidoptera</taxon>
        <taxon>Glossata</taxon>
        <taxon>Ditrysia</taxon>
        <taxon>Noctuoidea</taxon>
        <taxon>Noctuidae</taxon>
        <taxon>Amphipyrinae</taxon>
        <taxon>Spodoptera</taxon>
    </lineage>
</organism>
<dbReference type="KEGG" id="sliu:111359905"/>
<dbReference type="InterPro" id="IPR019560">
    <property type="entry name" value="Mitochondrial_18_kDa_protein"/>
</dbReference>
<dbReference type="GO" id="GO:0005739">
    <property type="term" value="C:mitochondrion"/>
    <property type="evidence" value="ECO:0007669"/>
    <property type="project" value="TreeGrafter"/>
</dbReference>
<evidence type="ECO:0000313" key="6">
    <source>
        <dbReference type="RefSeq" id="XP_022831362.1"/>
    </source>
</evidence>
<dbReference type="Pfam" id="PF10558">
    <property type="entry name" value="MTP18"/>
    <property type="match status" value="2"/>
</dbReference>
<feature type="transmembrane region" description="Helical" evidence="4">
    <location>
        <begin position="116"/>
        <end position="133"/>
    </location>
</feature>
<keyword evidence="5" id="KW-1185">Reference proteome</keyword>
<reference evidence="6" key="1">
    <citation type="submission" date="2025-08" db="UniProtKB">
        <authorList>
            <consortium name="RefSeq"/>
        </authorList>
    </citation>
    <scope>IDENTIFICATION</scope>
    <source>
        <strain evidence="6">Ishihara</strain>
        <tissue evidence="6">Whole body</tissue>
    </source>
</reference>
<dbReference type="PANTHER" id="PTHR11001:SF2">
    <property type="entry name" value="MITOCHONDRIAL FISSION PROCESS PROTEIN 1"/>
    <property type="match status" value="1"/>
</dbReference>
<evidence type="ECO:0000256" key="3">
    <source>
        <dbReference type="ARBA" id="ARBA00029631"/>
    </source>
</evidence>
<protein>
    <recommendedName>
        <fullName evidence="2">Mitochondrial fission process protein 1</fullName>
    </recommendedName>
    <alternativeName>
        <fullName evidence="3">Mitochondrial 18 kDa protein</fullName>
    </alternativeName>
</protein>